<feature type="chain" id="PRO_5003213670" evidence="1">
    <location>
        <begin position="42"/>
        <end position="528"/>
    </location>
</feature>
<proteinExistence type="predicted"/>
<dbReference type="Proteomes" id="UP000008917">
    <property type="component" value="Chromosome"/>
</dbReference>
<dbReference type="PANTHER" id="PTHR43283:SF7">
    <property type="entry name" value="BETA-LACTAMASE-RELATED DOMAIN-CONTAINING PROTEIN"/>
    <property type="match status" value="1"/>
</dbReference>
<keyword evidence="1" id="KW-0732">Signal</keyword>
<dbReference type="EMBL" id="CP002417">
    <property type="protein sequence ID" value="ADU38621.1"/>
    <property type="molecule type" value="Genomic_DNA"/>
</dbReference>
<feature type="signal peptide" evidence="1">
    <location>
        <begin position="1"/>
        <end position="41"/>
    </location>
</feature>
<gene>
    <name evidence="3" type="ordered locus">Varpa_4453</name>
</gene>
<organism evidence="3 4">
    <name type="scientific">Variovorax paradoxus (strain EPS)</name>
    <dbReference type="NCBI Taxonomy" id="595537"/>
    <lineage>
        <taxon>Bacteria</taxon>
        <taxon>Pseudomonadati</taxon>
        <taxon>Pseudomonadota</taxon>
        <taxon>Betaproteobacteria</taxon>
        <taxon>Burkholderiales</taxon>
        <taxon>Comamonadaceae</taxon>
        <taxon>Variovorax</taxon>
    </lineage>
</organism>
<reference evidence="4" key="1">
    <citation type="submission" date="2010-12" db="EMBL/GenBank/DDBJ databases">
        <title>Complete sequence of Variovorax paradoxus EPS.</title>
        <authorList>
            <consortium name="US DOE Joint Genome Institute"/>
            <person name="Lucas S."/>
            <person name="Copeland A."/>
            <person name="Lapidus A."/>
            <person name="Cheng J.-F."/>
            <person name="Goodwin L."/>
            <person name="Pitluck S."/>
            <person name="Teshima H."/>
            <person name="Detter J.C."/>
            <person name="Han C."/>
            <person name="Tapia R."/>
            <person name="Land M."/>
            <person name="Hauser L."/>
            <person name="Kyrpides N."/>
            <person name="Ivanova N."/>
            <person name="Ovchinnikova G."/>
            <person name="Orwin P."/>
            <person name="Han J.-I.G."/>
            <person name="Woyke T."/>
        </authorList>
    </citation>
    <scope>NUCLEOTIDE SEQUENCE [LARGE SCALE GENOMIC DNA]</scope>
    <source>
        <strain evidence="4">EPS</strain>
    </source>
</reference>
<dbReference type="STRING" id="595537.Varpa_4453"/>
<dbReference type="KEGG" id="vpe:Varpa_4453"/>
<sequence length="528" mass="57336">MIAATQPRRPAMRMHRKIDSSLAHLATALLFAAMPFKSAWADEPAAWPTAGWAASTPEAQGMDSAALARLVERGEANSLDSILITRHGKLVAEAYYAPYRAGLKHAVNSVTKAVVGTLTGMAIQDGLLASREQPVLEFFSDRPVADADAAKKSITLGNLLDQTSGLDWKEKLDASIPESMIQMRRSRDWQGFVLDRPMAQAPGSSFNYNSGNSHLLSAIVAKKTGGSTLAYAQKRLFEPLGIADVRWIKDPQGIEAGGFGLYLQPRDMAKIGYLYLRKGQWAGRQLLPAEWVEKVFSASVDMGFGAKPAFSYANGWWTIPEKRAYIAAGYNRQLIIVLPEVDVVAVTTSRRNFPLPPLIDAITAAARSTSPLPADTAAEAQLADRIRNASIEKPSAVGPTSELAAAISGKVWQFDRNALGVSRLTLDLKAATPTYEIVFDSRDPGAVAQPFTGPIGLDGLYRVNDTAPNAPVAVKGNWLDAQSFRIDSRVLGEDEVTMYTLRFDGQRVNVAFENNRGFKVQMQGRAAE</sequence>
<evidence type="ECO:0000313" key="3">
    <source>
        <dbReference type="EMBL" id="ADU38621.1"/>
    </source>
</evidence>
<dbReference type="Pfam" id="PF00144">
    <property type="entry name" value="Beta-lactamase"/>
    <property type="match status" value="1"/>
</dbReference>
<evidence type="ECO:0000256" key="1">
    <source>
        <dbReference type="SAM" id="SignalP"/>
    </source>
</evidence>
<dbReference type="InterPro" id="IPR001466">
    <property type="entry name" value="Beta-lactam-related"/>
</dbReference>
<feature type="domain" description="Beta-lactamase-related" evidence="2">
    <location>
        <begin position="81"/>
        <end position="365"/>
    </location>
</feature>
<name>E6VB91_VARPE</name>
<dbReference type="eggNOG" id="COG1680">
    <property type="taxonomic scope" value="Bacteria"/>
</dbReference>
<dbReference type="InterPro" id="IPR050789">
    <property type="entry name" value="Diverse_Enzym_Activities"/>
</dbReference>
<dbReference type="PANTHER" id="PTHR43283">
    <property type="entry name" value="BETA-LACTAMASE-RELATED"/>
    <property type="match status" value="1"/>
</dbReference>
<reference evidence="3 4" key="2">
    <citation type="journal article" date="2013" name="Genome Announc.">
        <title>Genome of the Root-Associated Plant Growth-Promoting Bacterium Variovorax paradoxus Strain EPS.</title>
        <authorList>
            <person name="Han J.I."/>
            <person name="Spain J.C."/>
            <person name="Leadbetter J.R."/>
            <person name="Ovchinnikova G."/>
            <person name="Goodwin L.A."/>
            <person name="Han C.S."/>
            <person name="Woyke T."/>
            <person name="Davenport K.W."/>
            <person name="Orwin P.M."/>
        </authorList>
    </citation>
    <scope>NUCLEOTIDE SEQUENCE [LARGE SCALE GENOMIC DNA]</scope>
    <source>
        <strain evidence="3 4">EPS</strain>
    </source>
</reference>
<protein>
    <submittedName>
        <fullName evidence="3">Beta-lactamase</fullName>
    </submittedName>
</protein>
<accession>E6VB91</accession>
<dbReference type="InterPro" id="IPR012338">
    <property type="entry name" value="Beta-lactam/transpept-like"/>
</dbReference>
<dbReference type="Gene3D" id="3.40.710.10">
    <property type="entry name" value="DD-peptidase/beta-lactamase superfamily"/>
    <property type="match status" value="1"/>
</dbReference>
<evidence type="ECO:0000313" key="4">
    <source>
        <dbReference type="Proteomes" id="UP000008917"/>
    </source>
</evidence>
<dbReference type="HOGENOM" id="CLU_030169_3_2_4"/>
<dbReference type="AlphaFoldDB" id="E6VB91"/>
<dbReference type="SUPFAM" id="SSF56601">
    <property type="entry name" value="beta-lactamase/transpeptidase-like"/>
    <property type="match status" value="1"/>
</dbReference>
<evidence type="ECO:0000259" key="2">
    <source>
        <dbReference type="Pfam" id="PF00144"/>
    </source>
</evidence>